<proteinExistence type="predicted"/>
<evidence type="ECO:0000313" key="1">
    <source>
        <dbReference type="EMBL" id="TWT60628.1"/>
    </source>
</evidence>
<comment type="caution">
    <text evidence="1">The sequence shown here is derived from an EMBL/GenBank/DDBJ whole genome shotgun (WGS) entry which is preliminary data.</text>
</comment>
<accession>A0A5C5XCV9</accession>
<dbReference type="RefSeq" id="WP_146502722.1">
    <property type="nucleotide sequence ID" value="NZ_SJPG01000001.1"/>
</dbReference>
<dbReference type="EMBL" id="SJPG01000001">
    <property type="protein sequence ID" value="TWT60628.1"/>
    <property type="molecule type" value="Genomic_DNA"/>
</dbReference>
<evidence type="ECO:0000313" key="2">
    <source>
        <dbReference type="Proteomes" id="UP000316095"/>
    </source>
</evidence>
<keyword evidence="2" id="KW-1185">Reference proteome</keyword>
<dbReference type="OrthoDB" id="5504890at2"/>
<name>A0A5C5XCV9_9PLAN</name>
<dbReference type="Proteomes" id="UP000316095">
    <property type="component" value="Unassembled WGS sequence"/>
</dbReference>
<protein>
    <submittedName>
        <fullName evidence="1">Uncharacterized protein</fullName>
    </submittedName>
</protein>
<gene>
    <name evidence="1" type="ORF">Pan54_13420</name>
</gene>
<reference evidence="1 2" key="1">
    <citation type="submission" date="2019-02" db="EMBL/GenBank/DDBJ databases">
        <title>Deep-cultivation of Planctomycetes and their phenomic and genomic characterization uncovers novel biology.</title>
        <authorList>
            <person name="Wiegand S."/>
            <person name="Jogler M."/>
            <person name="Boedeker C."/>
            <person name="Pinto D."/>
            <person name="Vollmers J."/>
            <person name="Rivas-Marin E."/>
            <person name="Kohn T."/>
            <person name="Peeters S.H."/>
            <person name="Heuer A."/>
            <person name="Rast P."/>
            <person name="Oberbeckmann S."/>
            <person name="Bunk B."/>
            <person name="Jeske O."/>
            <person name="Meyerdierks A."/>
            <person name="Storesund J.E."/>
            <person name="Kallscheuer N."/>
            <person name="Luecker S."/>
            <person name="Lage O.M."/>
            <person name="Pohl T."/>
            <person name="Merkel B.J."/>
            <person name="Hornburger P."/>
            <person name="Mueller R.-W."/>
            <person name="Bruemmer F."/>
            <person name="Labrenz M."/>
            <person name="Spormann A.M."/>
            <person name="Op Den Camp H."/>
            <person name="Overmann J."/>
            <person name="Amann R."/>
            <person name="Jetten M.S.M."/>
            <person name="Mascher T."/>
            <person name="Medema M.H."/>
            <person name="Devos D.P."/>
            <person name="Kaster A.-K."/>
            <person name="Ovreas L."/>
            <person name="Rohde M."/>
            <person name="Galperin M.Y."/>
            <person name="Jogler C."/>
        </authorList>
    </citation>
    <scope>NUCLEOTIDE SEQUENCE [LARGE SCALE GENOMIC DNA]</scope>
    <source>
        <strain evidence="1 2">Pan54</strain>
    </source>
</reference>
<organism evidence="1 2">
    <name type="scientific">Rubinisphaera italica</name>
    <dbReference type="NCBI Taxonomy" id="2527969"/>
    <lineage>
        <taxon>Bacteria</taxon>
        <taxon>Pseudomonadati</taxon>
        <taxon>Planctomycetota</taxon>
        <taxon>Planctomycetia</taxon>
        <taxon>Planctomycetales</taxon>
        <taxon>Planctomycetaceae</taxon>
        <taxon>Rubinisphaera</taxon>
    </lineage>
</organism>
<sequence>MYEKRMRIYLDDHLSMIVGEMELIERCHHSNLHSELGSFLKQFLSDLRSQKEIVEKVFQCLDYEVSIQGQLKQGAAWLAEKIGRLKLNDSLMEYSDLSRVVELEAMMAVAQERIALWVTLNSLGIADVRLKDFDFSLILSQSELQLEELKVHHHSAIKKAFTGKH</sequence>
<dbReference type="AlphaFoldDB" id="A0A5C5XCV9"/>